<dbReference type="PANTHER" id="PTHR31912">
    <property type="entry name" value="IP13529P"/>
    <property type="match status" value="1"/>
</dbReference>
<keyword evidence="3" id="KW-1185">Reference proteome</keyword>
<feature type="transmembrane region" description="Helical" evidence="1">
    <location>
        <begin position="51"/>
        <end position="72"/>
    </location>
</feature>
<dbReference type="EMBL" id="JAOPHQ010001430">
    <property type="protein sequence ID" value="KAK0150881.1"/>
    <property type="molecule type" value="Genomic_DNA"/>
</dbReference>
<gene>
    <name evidence="2" type="ORF">N1851_008003</name>
</gene>
<dbReference type="AlphaFoldDB" id="A0AA47N3B9"/>
<evidence type="ECO:0000313" key="3">
    <source>
        <dbReference type="Proteomes" id="UP001174136"/>
    </source>
</evidence>
<keyword evidence="1" id="KW-0812">Transmembrane</keyword>
<keyword evidence="1" id="KW-0472">Membrane</keyword>
<keyword evidence="1" id="KW-1133">Transmembrane helix</keyword>
<protein>
    <submittedName>
        <fullName evidence="2">Uncharacterized protein</fullName>
    </submittedName>
</protein>
<organism evidence="2 3">
    <name type="scientific">Merluccius polli</name>
    <name type="common">Benguela hake</name>
    <name type="synonym">Merluccius cadenati</name>
    <dbReference type="NCBI Taxonomy" id="89951"/>
    <lineage>
        <taxon>Eukaryota</taxon>
        <taxon>Metazoa</taxon>
        <taxon>Chordata</taxon>
        <taxon>Craniata</taxon>
        <taxon>Vertebrata</taxon>
        <taxon>Euteleostomi</taxon>
        <taxon>Actinopterygii</taxon>
        <taxon>Neopterygii</taxon>
        <taxon>Teleostei</taxon>
        <taxon>Neoteleostei</taxon>
        <taxon>Acanthomorphata</taxon>
        <taxon>Zeiogadaria</taxon>
        <taxon>Gadariae</taxon>
        <taxon>Gadiformes</taxon>
        <taxon>Gadoidei</taxon>
        <taxon>Merlucciidae</taxon>
        <taxon>Merluccius</taxon>
    </lineage>
</organism>
<reference evidence="2" key="1">
    <citation type="journal article" date="2023" name="Front. Mar. Sci.">
        <title>A new Merluccius polli reference genome to investigate the effects of global change in West African waters.</title>
        <authorList>
            <person name="Mateo J.L."/>
            <person name="Blanco-Fernandez C."/>
            <person name="Garcia-Vazquez E."/>
            <person name="Machado-Schiaffino G."/>
        </authorList>
    </citation>
    <scope>NUCLEOTIDE SEQUENCE</scope>
    <source>
        <strain evidence="2">C29</strain>
        <tissue evidence="2">Fin</tissue>
    </source>
</reference>
<dbReference type="Proteomes" id="UP001174136">
    <property type="component" value="Unassembled WGS sequence"/>
</dbReference>
<sequence>MDLIPSKTCNTVKNLGIVFDSKLSFEPHIRNILKIGFYHLKNIAKPVQRHLCMLLSLVELIIVLLLLCSSFWSPKKEHSTPTIVTKFSCTCRTRKRAHITPILKSLHWLPVCFRIDFKIILLVFKALNGLGPSYLTDLLLSYEPSRTLRSSGTGLLTVPTVNTKNYGEASFHFYGPRLWNSLPEDLRAADSPLVHDLKVLECTGVEVPFSDEPVCGTIAQTNRPRRQISVMMIPRITFRNKALHAQHCNDLMADPTLASTFGVKQTCLLNDLQYFHVSDNYAVDIMHDILEGVGQFELKLLFGYLTDNNIISKTDVCNRIYSYNYGFVERKNRPTRINLEQTGNGIGLNAIQTFCLIQNIPLIFGDVVQEGNAHWRLLLLLLQIMNIIFSPVVTDGMTVCLKHLIVEHHQLFKELYPHRKIIPKHHFMTHYPRSIRKIGPILHVWTMRYEAKHRFFKNTIKNLKNITKSLAKKHQMSIAFHWESTPFKSIDCGPVKTVKLNAVANGEIFAEELQVDLDCEVDVTSWITCFGTEYCPGLLVCSNIEDLPVFNLIRDIVSLNGRGVTIHVFVLNRFGTGRSVRYRAVHG</sequence>
<proteinExistence type="predicted"/>
<dbReference type="PANTHER" id="PTHR31912:SF34">
    <property type="entry name" value="NOTOCHORD-RELATED PROTEIN"/>
    <property type="match status" value="1"/>
</dbReference>
<evidence type="ECO:0000256" key="1">
    <source>
        <dbReference type="SAM" id="Phobius"/>
    </source>
</evidence>
<accession>A0AA47N3B9</accession>
<comment type="caution">
    <text evidence="2">The sequence shown here is derived from an EMBL/GenBank/DDBJ whole genome shotgun (WGS) entry which is preliminary data.</text>
</comment>
<name>A0AA47N3B9_MERPO</name>
<evidence type="ECO:0000313" key="2">
    <source>
        <dbReference type="EMBL" id="KAK0150881.1"/>
    </source>
</evidence>